<keyword evidence="2" id="KW-1185">Reference proteome</keyword>
<name>A0A840LIP7_9BURK</name>
<evidence type="ECO:0000313" key="1">
    <source>
        <dbReference type="EMBL" id="MBB4845147.1"/>
    </source>
</evidence>
<dbReference type="AlphaFoldDB" id="A0A840LIP7"/>
<organism evidence="1 2">
    <name type="scientific">Roseateles oligotrophus</name>
    <dbReference type="NCBI Taxonomy" id="1769250"/>
    <lineage>
        <taxon>Bacteria</taxon>
        <taxon>Pseudomonadati</taxon>
        <taxon>Pseudomonadota</taxon>
        <taxon>Betaproteobacteria</taxon>
        <taxon>Burkholderiales</taxon>
        <taxon>Sphaerotilaceae</taxon>
        <taxon>Roseateles</taxon>
    </lineage>
</organism>
<protein>
    <submittedName>
        <fullName evidence="1">Uncharacterized protein</fullName>
    </submittedName>
</protein>
<evidence type="ECO:0000313" key="2">
    <source>
        <dbReference type="Proteomes" id="UP000562027"/>
    </source>
</evidence>
<dbReference type="EMBL" id="JACHLP010000007">
    <property type="protein sequence ID" value="MBB4845147.1"/>
    <property type="molecule type" value="Genomic_DNA"/>
</dbReference>
<comment type="caution">
    <text evidence="1">The sequence shown here is derived from an EMBL/GenBank/DDBJ whole genome shotgun (WGS) entry which is preliminary data.</text>
</comment>
<dbReference type="Proteomes" id="UP000562027">
    <property type="component" value="Unassembled WGS sequence"/>
</dbReference>
<proteinExistence type="predicted"/>
<dbReference type="RefSeq" id="WP_184302640.1">
    <property type="nucleotide sequence ID" value="NZ_JACHLP010000007.1"/>
</dbReference>
<sequence>MVTLKDILILLTVLAAYGIVGRMDYDDAVRHEEFMRTRRLEQEASCASATTPKRADTAAAATHDPLVQAVIARDCPTSRL</sequence>
<accession>A0A840LIP7</accession>
<reference evidence="1 2" key="1">
    <citation type="submission" date="2020-08" db="EMBL/GenBank/DDBJ databases">
        <title>Functional genomics of gut bacteria from endangered species of beetles.</title>
        <authorList>
            <person name="Carlos-Shanley C."/>
        </authorList>
    </citation>
    <scope>NUCLEOTIDE SEQUENCE [LARGE SCALE GENOMIC DNA]</scope>
    <source>
        <strain evidence="1 2">S00239</strain>
    </source>
</reference>
<gene>
    <name evidence="1" type="ORF">HNP55_003693</name>
</gene>